<name>A0A433JXA8_9MICO</name>
<dbReference type="InterPro" id="IPR050109">
    <property type="entry name" value="HTH-type_TetR-like_transc_reg"/>
</dbReference>
<evidence type="ECO:0000256" key="4">
    <source>
        <dbReference type="ARBA" id="ARBA00023163"/>
    </source>
</evidence>
<organism evidence="8 9">
    <name type="scientific">Labedella endophytica</name>
    <dbReference type="NCBI Taxonomy" id="1523160"/>
    <lineage>
        <taxon>Bacteria</taxon>
        <taxon>Bacillati</taxon>
        <taxon>Actinomycetota</taxon>
        <taxon>Actinomycetes</taxon>
        <taxon>Micrococcales</taxon>
        <taxon>Microbacteriaceae</taxon>
        <taxon>Labedella</taxon>
    </lineage>
</organism>
<proteinExistence type="predicted"/>
<dbReference type="InterPro" id="IPR036271">
    <property type="entry name" value="Tet_transcr_reg_TetR-rel_C_sf"/>
</dbReference>
<dbReference type="SUPFAM" id="SSF48498">
    <property type="entry name" value="Tetracyclin repressor-like, C-terminal domain"/>
    <property type="match status" value="1"/>
</dbReference>
<evidence type="ECO:0000256" key="5">
    <source>
        <dbReference type="PROSITE-ProRule" id="PRU00335"/>
    </source>
</evidence>
<dbReference type="SUPFAM" id="SSF46689">
    <property type="entry name" value="Homeodomain-like"/>
    <property type="match status" value="1"/>
</dbReference>
<keyword evidence="1" id="KW-0678">Repressor</keyword>
<keyword evidence="2" id="KW-0805">Transcription regulation</keyword>
<protein>
    <submittedName>
        <fullName evidence="8">TetR/AcrR family transcriptional regulator</fullName>
    </submittedName>
</protein>
<evidence type="ECO:0000313" key="8">
    <source>
        <dbReference type="EMBL" id="RUR03618.1"/>
    </source>
</evidence>
<feature type="domain" description="HTH tetR-type" evidence="7">
    <location>
        <begin position="24"/>
        <end position="84"/>
    </location>
</feature>
<dbReference type="PANTHER" id="PTHR30055:SF226">
    <property type="entry name" value="HTH-TYPE TRANSCRIPTIONAL REGULATOR PKSA"/>
    <property type="match status" value="1"/>
</dbReference>
<evidence type="ECO:0000259" key="7">
    <source>
        <dbReference type="PROSITE" id="PS50977"/>
    </source>
</evidence>
<dbReference type="PANTHER" id="PTHR30055">
    <property type="entry name" value="HTH-TYPE TRANSCRIPTIONAL REGULATOR RUTR"/>
    <property type="match status" value="1"/>
</dbReference>
<evidence type="ECO:0000313" key="9">
    <source>
        <dbReference type="Proteomes" id="UP000274909"/>
    </source>
</evidence>
<dbReference type="InterPro" id="IPR009057">
    <property type="entry name" value="Homeodomain-like_sf"/>
</dbReference>
<keyword evidence="4" id="KW-0804">Transcription</keyword>
<dbReference type="Pfam" id="PF00440">
    <property type="entry name" value="TetR_N"/>
    <property type="match status" value="1"/>
</dbReference>
<gene>
    <name evidence="8" type="ORF">ELQ94_00315</name>
</gene>
<feature type="DNA-binding region" description="H-T-H motif" evidence="5">
    <location>
        <begin position="47"/>
        <end position="66"/>
    </location>
</feature>
<dbReference type="GO" id="GO:0000976">
    <property type="term" value="F:transcription cis-regulatory region binding"/>
    <property type="evidence" value="ECO:0007669"/>
    <property type="project" value="TreeGrafter"/>
</dbReference>
<dbReference type="PROSITE" id="PS50977">
    <property type="entry name" value="HTH_TETR_2"/>
    <property type="match status" value="1"/>
</dbReference>
<evidence type="ECO:0000256" key="3">
    <source>
        <dbReference type="ARBA" id="ARBA00023125"/>
    </source>
</evidence>
<dbReference type="Proteomes" id="UP000274909">
    <property type="component" value="Unassembled WGS sequence"/>
</dbReference>
<dbReference type="OrthoDB" id="7505659at2"/>
<evidence type="ECO:0000256" key="1">
    <source>
        <dbReference type="ARBA" id="ARBA00022491"/>
    </source>
</evidence>
<dbReference type="GO" id="GO:0003700">
    <property type="term" value="F:DNA-binding transcription factor activity"/>
    <property type="evidence" value="ECO:0007669"/>
    <property type="project" value="TreeGrafter"/>
</dbReference>
<dbReference type="InterPro" id="IPR039538">
    <property type="entry name" value="BetI_C"/>
</dbReference>
<dbReference type="Gene3D" id="1.10.357.10">
    <property type="entry name" value="Tetracycline Repressor, domain 2"/>
    <property type="match status" value="1"/>
</dbReference>
<dbReference type="Pfam" id="PF13977">
    <property type="entry name" value="TetR_C_6"/>
    <property type="match status" value="1"/>
</dbReference>
<feature type="compositionally biased region" description="Low complexity" evidence="6">
    <location>
        <begin position="1"/>
        <end position="11"/>
    </location>
</feature>
<dbReference type="AlphaFoldDB" id="A0A433JXA8"/>
<dbReference type="EMBL" id="RZGZ01000001">
    <property type="protein sequence ID" value="RUR03618.1"/>
    <property type="molecule type" value="Genomic_DNA"/>
</dbReference>
<comment type="caution">
    <text evidence="8">The sequence shown here is derived from an EMBL/GenBank/DDBJ whole genome shotgun (WGS) entry which is preliminary data.</text>
</comment>
<feature type="region of interest" description="Disordered" evidence="6">
    <location>
        <begin position="1"/>
        <end position="22"/>
    </location>
</feature>
<sequence length="220" mass="24042">MAVPPARADGAPARRRRGPYAKSAERRQAIVNAAFEVFATRGFRSGSFREVAERVGMSQTSLLHYFPSKEELLIAVLASRDGVEPVLDPDVLSGLAPDDERIPAVRFADLITTQARANQEVPGVIQLYAVLSGEGVTDDHPGRAYFTERFAGLRADYAADLERLRDLGLLRKGVDPAVAAATIVALWDGIQLQWLYDADAVDMSRALRDYLALILPTSPH</sequence>
<accession>A0A433JXA8</accession>
<reference evidence="8 9" key="1">
    <citation type="submission" date="2018-12" db="EMBL/GenBank/DDBJ databases">
        <authorList>
            <person name="Li F."/>
        </authorList>
    </citation>
    <scope>NUCLEOTIDE SEQUENCE [LARGE SCALE GENOMIC DNA]</scope>
    <source>
        <strain evidence="8 9">EGI 6500705</strain>
    </source>
</reference>
<dbReference type="PRINTS" id="PR00455">
    <property type="entry name" value="HTHTETR"/>
</dbReference>
<keyword evidence="3 5" id="KW-0238">DNA-binding</keyword>
<evidence type="ECO:0000256" key="6">
    <source>
        <dbReference type="SAM" id="MobiDB-lite"/>
    </source>
</evidence>
<keyword evidence="9" id="KW-1185">Reference proteome</keyword>
<dbReference type="InterPro" id="IPR001647">
    <property type="entry name" value="HTH_TetR"/>
</dbReference>
<evidence type="ECO:0000256" key="2">
    <source>
        <dbReference type="ARBA" id="ARBA00023015"/>
    </source>
</evidence>